<dbReference type="AlphaFoldDB" id="A9KTA7"/>
<reference evidence="3" key="1">
    <citation type="submission" date="2007-11" db="EMBL/GenBank/DDBJ databases">
        <title>Complete genome sequence of Clostridium phytofermentans ISDg.</title>
        <authorList>
            <person name="Leschine S.B."/>
            <person name="Warnick T.A."/>
            <person name="Blanchard J.L."/>
            <person name="Schnell D.J."/>
            <person name="Petit E.L."/>
            <person name="LaTouf W.G."/>
            <person name="Copeland A."/>
            <person name="Lucas S."/>
            <person name="Lapidus A."/>
            <person name="Barry K."/>
            <person name="Glavina del Rio T."/>
            <person name="Dalin E."/>
            <person name="Tice H."/>
            <person name="Pitluck S."/>
            <person name="Kiss H."/>
            <person name="Brettin T."/>
            <person name="Bruce D."/>
            <person name="Detter J.C."/>
            <person name="Han C."/>
            <person name="Kuske C."/>
            <person name="Schmutz J."/>
            <person name="Larimer F."/>
            <person name="Land M."/>
            <person name="Hauser L."/>
            <person name="Kyrpides N."/>
            <person name="Kim E.A."/>
            <person name="Richardson P."/>
        </authorList>
    </citation>
    <scope>NUCLEOTIDE SEQUENCE [LARGE SCALE GENOMIC DNA]</scope>
    <source>
        <strain evidence="3">ATCC 700394 / DSM 18823 / ISDg</strain>
    </source>
</reference>
<dbReference type="STRING" id="357809.Cphy_3384"/>
<organism evidence="2 3">
    <name type="scientific">Lachnoclostridium phytofermentans (strain ATCC 700394 / DSM 18823 / ISDg)</name>
    <name type="common">Clostridium phytofermentans</name>
    <dbReference type="NCBI Taxonomy" id="357809"/>
    <lineage>
        <taxon>Bacteria</taxon>
        <taxon>Bacillati</taxon>
        <taxon>Bacillota</taxon>
        <taxon>Clostridia</taxon>
        <taxon>Lachnospirales</taxon>
        <taxon>Lachnospiraceae</taxon>
    </lineage>
</organism>
<dbReference type="Proteomes" id="UP000000370">
    <property type="component" value="Chromosome"/>
</dbReference>
<evidence type="ECO:0000313" key="2">
    <source>
        <dbReference type="EMBL" id="ABX43737.1"/>
    </source>
</evidence>
<keyword evidence="3" id="KW-1185">Reference proteome</keyword>
<proteinExistence type="predicted"/>
<feature type="transmembrane region" description="Helical" evidence="1">
    <location>
        <begin position="6"/>
        <end position="24"/>
    </location>
</feature>
<protein>
    <submittedName>
        <fullName evidence="2">Uncharacterized protein</fullName>
    </submittedName>
</protein>
<accession>A9KTA7</accession>
<name>A9KTA7_LACP7</name>
<keyword evidence="1" id="KW-0812">Transmembrane</keyword>
<gene>
    <name evidence="2" type="ordered locus">Cphy_3384</name>
</gene>
<sequence>MKKRGIYLFFICIFSILLLIILYIKKRDHTLFTLELTIGDTLIEGNPVSCATKIYYHGTEENIEFQPTKGIRTIFVHESGMEIIADYQYINNKNIFFDKEYPLVFDCSNYGWYKRQSSMDVSKVVKMDYDIQLSSTPLFLIAGKYTVYTEIQGVLLDNQTEICFVSPKKSIKVEEVDEDLPNVGTFQNEDIKGKVFINNNEYTKDDTFYCFISYQYIPQEREHLLYAPMLSIRNETRTIFSDNVVQMWTYGTVSPGIIIIETPCNMRFGNKNNFNVDHEKEVDYSKISLKSGGYTLITRFGLAEDARSVLNIEIPFTVE</sequence>
<evidence type="ECO:0000256" key="1">
    <source>
        <dbReference type="SAM" id="Phobius"/>
    </source>
</evidence>
<dbReference type="EMBL" id="CP000885">
    <property type="protein sequence ID" value="ABX43737.1"/>
    <property type="molecule type" value="Genomic_DNA"/>
</dbReference>
<keyword evidence="1" id="KW-0472">Membrane</keyword>
<dbReference type="HOGENOM" id="CLU_870708_0_0_9"/>
<evidence type="ECO:0000313" key="3">
    <source>
        <dbReference type="Proteomes" id="UP000000370"/>
    </source>
</evidence>
<dbReference type="KEGG" id="cpy:Cphy_3384"/>
<keyword evidence="1" id="KW-1133">Transmembrane helix</keyword>